<dbReference type="SMART" id="SM00192">
    <property type="entry name" value="LDLa"/>
    <property type="match status" value="2"/>
</dbReference>
<dbReference type="OrthoDB" id="2019384at2759"/>
<dbReference type="PRINTS" id="PR00261">
    <property type="entry name" value="LDLRECEPTOR"/>
</dbReference>
<evidence type="ECO:0000256" key="3">
    <source>
        <dbReference type="ARBA" id="ARBA00022692"/>
    </source>
</evidence>
<dbReference type="PROSITE" id="PS01209">
    <property type="entry name" value="LDLRA_1"/>
    <property type="match status" value="1"/>
</dbReference>
<evidence type="ECO:0000256" key="5">
    <source>
        <dbReference type="ARBA" id="ARBA00022989"/>
    </source>
</evidence>
<evidence type="ECO:0000256" key="6">
    <source>
        <dbReference type="ARBA" id="ARBA00023136"/>
    </source>
</evidence>
<dbReference type="GO" id="GO:0012505">
    <property type="term" value="C:endomembrane system"/>
    <property type="evidence" value="ECO:0007669"/>
    <property type="project" value="UniProtKB-SubCell"/>
</dbReference>
<dbReference type="eggNOG" id="KOG1028">
    <property type="taxonomic scope" value="Eukaryota"/>
</dbReference>
<dbReference type="InterPro" id="IPR036055">
    <property type="entry name" value="LDL_receptor-like_sf"/>
</dbReference>
<dbReference type="SUPFAM" id="SSF57535">
    <property type="entry name" value="Complement control module/SCR domain"/>
    <property type="match status" value="1"/>
</dbReference>
<reference evidence="11 12" key="2">
    <citation type="journal article" date="2007" name="PLoS Biol.">
        <title>Principles of genome evolution in the Drosophila melanogaster species group.</title>
        <authorList>
            <person name="Ranz J.M."/>
            <person name="Maurin D."/>
            <person name="Chan Y.S."/>
            <person name="von Grotthuss M."/>
            <person name="Hillier L.W."/>
            <person name="Roote J."/>
            <person name="Ashburner M."/>
            <person name="Bergman C.M."/>
        </authorList>
    </citation>
    <scope>NUCLEOTIDE SEQUENCE [LARGE SCALE GENOMIC DNA]</scope>
    <source>
        <strain evidence="12">Tai18E2 / Tucson 14021-0261.01</strain>
    </source>
</reference>
<dbReference type="PROSITE" id="PS50923">
    <property type="entry name" value="SUSHI"/>
    <property type="match status" value="1"/>
</dbReference>
<keyword evidence="12" id="KW-1185">Reference proteome</keyword>
<dbReference type="GO" id="GO:0005886">
    <property type="term" value="C:plasma membrane"/>
    <property type="evidence" value="ECO:0007669"/>
    <property type="project" value="TreeGrafter"/>
</dbReference>
<dbReference type="CDD" id="cd00112">
    <property type="entry name" value="LDLa"/>
    <property type="match status" value="2"/>
</dbReference>
<dbReference type="PANTHER" id="PTHR24270">
    <property type="entry name" value="LOW-DENSITY LIPOPROTEIN RECEPTOR-RELATED"/>
    <property type="match status" value="1"/>
</dbReference>
<dbReference type="CDD" id="cd00033">
    <property type="entry name" value="CCP"/>
    <property type="match status" value="1"/>
</dbReference>
<evidence type="ECO:0000259" key="10">
    <source>
        <dbReference type="PROSITE" id="PS50923"/>
    </source>
</evidence>
<keyword evidence="7 8" id="KW-1015">Disulfide bond</keyword>
<dbReference type="Gene3D" id="2.40.10.10">
    <property type="entry name" value="Trypsin-like serine proteases"/>
    <property type="match status" value="1"/>
</dbReference>
<feature type="disulfide bond" evidence="8">
    <location>
        <begin position="40"/>
        <end position="52"/>
    </location>
</feature>
<feature type="disulfide bond" evidence="8">
    <location>
        <begin position="47"/>
        <end position="65"/>
    </location>
</feature>
<evidence type="ECO:0000313" key="12">
    <source>
        <dbReference type="Proteomes" id="UP000002282"/>
    </source>
</evidence>
<evidence type="ECO:0000256" key="9">
    <source>
        <dbReference type="PROSITE-ProRule" id="PRU00302"/>
    </source>
</evidence>
<evidence type="ECO:0000256" key="2">
    <source>
        <dbReference type="ARBA" id="ARBA00004308"/>
    </source>
</evidence>
<keyword evidence="6" id="KW-0472">Membrane</keyword>
<evidence type="ECO:0000313" key="11">
    <source>
        <dbReference type="EMBL" id="KRK03114.1"/>
    </source>
</evidence>
<dbReference type="Proteomes" id="UP000002282">
    <property type="component" value="Chromosome 3R"/>
</dbReference>
<proteinExistence type="predicted"/>
<dbReference type="InterPro" id="IPR050685">
    <property type="entry name" value="LDLR"/>
</dbReference>
<dbReference type="InterPro" id="IPR000436">
    <property type="entry name" value="Sushi_SCR_CCP_dom"/>
</dbReference>
<dbReference type="InterPro" id="IPR043504">
    <property type="entry name" value="Peptidase_S1_PA_chymotrypsin"/>
</dbReference>
<evidence type="ECO:0000256" key="4">
    <source>
        <dbReference type="ARBA" id="ARBA00022737"/>
    </source>
</evidence>
<dbReference type="SUPFAM" id="SSF50494">
    <property type="entry name" value="Trypsin-like serine proteases"/>
    <property type="match status" value="1"/>
</dbReference>
<dbReference type="PROSITE" id="PS50068">
    <property type="entry name" value="LDLRA_2"/>
    <property type="match status" value="2"/>
</dbReference>
<comment type="caution">
    <text evidence="9">Lacks conserved residue(s) required for the propagation of feature annotation.</text>
</comment>
<keyword evidence="5" id="KW-1133">Transmembrane helix</keyword>
<dbReference type="PANTHER" id="PTHR24270:SF62">
    <property type="entry name" value="LOW-DENSITY LIPOPROTEIN RECEPTOR-RELATED PROTEIN 2"/>
    <property type="match status" value="1"/>
</dbReference>
<dbReference type="InterPro" id="IPR009003">
    <property type="entry name" value="Peptidase_S1_PA"/>
</dbReference>
<dbReference type="InterPro" id="IPR035976">
    <property type="entry name" value="Sushi/SCR/CCP_sf"/>
</dbReference>
<dbReference type="Gene3D" id="2.10.70.10">
    <property type="entry name" value="Complement Module, domain 1"/>
    <property type="match status" value="1"/>
</dbReference>
<keyword evidence="3" id="KW-0812">Transmembrane</keyword>
<dbReference type="EMBL" id="CM000160">
    <property type="protein sequence ID" value="KRK03114.1"/>
    <property type="molecule type" value="Genomic_DNA"/>
</dbReference>
<organism evidence="11 12">
    <name type="scientific">Drosophila yakuba</name>
    <name type="common">Fruit fly</name>
    <dbReference type="NCBI Taxonomy" id="7245"/>
    <lineage>
        <taxon>Eukaryota</taxon>
        <taxon>Metazoa</taxon>
        <taxon>Ecdysozoa</taxon>
        <taxon>Arthropoda</taxon>
        <taxon>Hexapoda</taxon>
        <taxon>Insecta</taxon>
        <taxon>Pterygota</taxon>
        <taxon>Neoptera</taxon>
        <taxon>Endopterygota</taxon>
        <taxon>Diptera</taxon>
        <taxon>Brachycera</taxon>
        <taxon>Muscomorpha</taxon>
        <taxon>Ephydroidea</taxon>
        <taxon>Drosophilidae</taxon>
        <taxon>Drosophila</taxon>
        <taxon>Sophophora</taxon>
    </lineage>
</organism>
<evidence type="ECO:0000256" key="7">
    <source>
        <dbReference type="ARBA" id="ARBA00023157"/>
    </source>
</evidence>
<dbReference type="InterPro" id="IPR023415">
    <property type="entry name" value="LDLR_class-A_CS"/>
</dbReference>
<sequence>MRICSIARGSCLNWSQVCDGLADCKDGSDEDPTLCTAFECPPPAFRCLYGACVSPKAVCNHIPDCLDGSDEMAEICMARNPSVDHLGQDVKNGWKVRHCRLENPSGSLVVENYVGGTTFLRNAFVPDKTVVHLSCRNGYGLIGEEKNICDADQWRYPLASCVPQCKHVGKLSHTRQCFLPTGPIDCDQSLLPMLTIMSVTCSSGYEKTGDDGWQFCNKTGGWVIFGNNELPTCEPICGVWKLKNATASSSPPWLMNVFQRGHKPEFTAVCIATIVSPYIVVTTERCFGEVSIKSVASTEPVLYTVAEGEIYGNSFLAHEPHPYKLHNVSYIHYVRVSDGKNAGTLALVHLVQPLEFHMKLRPVCLTEEVTDNWVTVGNFKGVRAGQPNIDDRRQPDRHELKEVIIDERMKYHISVFKQDILNDIAETHAKENI</sequence>
<dbReference type="GO" id="GO:0016192">
    <property type="term" value="P:vesicle-mediated transport"/>
    <property type="evidence" value="ECO:0007669"/>
    <property type="project" value="UniProtKB-ARBA"/>
</dbReference>
<dbReference type="SUPFAM" id="SSF57424">
    <property type="entry name" value="LDL receptor-like module"/>
    <property type="match status" value="2"/>
</dbReference>
<comment type="subcellular location">
    <subcellularLocation>
        <location evidence="2">Endomembrane system</location>
    </subcellularLocation>
    <subcellularLocation>
        <location evidence="1">Membrane</location>
        <topology evidence="1">Single-pass membrane protein</topology>
    </subcellularLocation>
</comment>
<dbReference type="Gene3D" id="4.10.400.10">
    <property type="entry name" value="Low-density Lipoprotein Receptor"/>
    <property type="match status" value="2"/>
</dbReference>
<dbReference type="AlphaFoldDB" id="A0A0R1E5Y7"/>
<dbReference type="KEGG" id="dya:Dyak_GE28962"/>
<dbReference type="Pfam" id="PF00057">
    <property type="entry name" value="Ldl_recept_a"/>
    <property type="match status" value="1"/>
</dbReference>
<evidence type="ECO:0000256" key="1">
    <source>
        <dbReference type="ARBA" id="ARBA00004167"/>
    </source>
</evidence>
<protein>
    <recommendedName>
        <fullName evidence="10">Sushi domain-containing protein</fullName>
    </recommendedName>
</protein>
<reference evidence="11 12" key="1">
    <citation type="journal article" date="2007" name="Nature">
        <title>Evolution of genes and genomes on the Drosophila phylogeny.</title>
        <authorList>
            <consortium name="Drosophila 12 Genomes Consortium"/>
            <person name="Clark A.G."/>
            <person name="Eisen M.B."/>
            <person name="Smith D.R."/>
            <person name="Bergman C.M."/>
            <person name="Oliver B."/>
            <person name="Markow T.A."/>
            <person name="Kaufman T.C."/>
            <person name="Kellis M."/>
            <person name="Gelbart W."/>
            <person name="Iyer V.N."/>
            <person name="Pollard D.A."/>
            <person name="Sackton T.B."/>
            <person name="Larracuente A.M."/>
            <person name="Singh N.D."/>
            <person name="Abad J.P."/>
            <person name="Abt D.N."/>
            <person name="Adryan B."/>
            <person name="Aguade M."/>
            <person name="Akashi H."/>
            <person name="Anderson W.W."/>
            <person name="Aquadro C.F."/>
            <person name="Ardell D.H."/>
            <person name="Arguello R."/>
            <person name="Artieri C.G."/>
            <person name="Barbash D.A."/>
            <person name="Barker D."/>
            <person name="Barsanti P."/>
            <person name="Batterham P."/>
            <person name="Batzoglou S."/>
            <person name="Begun D."/>
            <person name="Bhutkar A."/>
            <person name="Blanco E."/>
            <person name="Bosak S.A."/>
            <person name="Bradley R.K."/>
            <person name="Brand A.D."/>
            <person name="Brent M.R."/>
            <person name="Brooks A.N."/>
            <person name="Brown R.H."/>
            <person name="Butlin R.K."/>
            <person name="Caggese C."/>
            <person name="Calvi B.R."/>
            <person name="Bernardo de Carvalho A."/>
            <person name="Caspi A."/>
            <person name="Castrezana S."/>
            <person name="Celniker S.E."/>
            <person name="Chang J.L."/>
            <person name="Chapple C."/>
            <person name="Chatterji S."/>
            <person name="Chinwalla A."/>
            <person name="Civetta A."/>
            <person name="Clifton S.W."/>
            <person name="Comeron J.M."/>
            <person name="Costello J.C."/>
            <person name="Coyne J.A."/>
            <person name="Daub J."/>
            <person name="David R.G."/>
            <person name="Delcher A.L."/>
            <person name="Delehaunty K."/>
            <person name="Do C.B."/>
            <person name="Ebling H."/>
            <person name="Edwards K."/>
            <person name="Eickbush T."/>
            <person name="Evans J.D."/>
            <person name="Filipski A."/>
            <person name="Findeiss S."/>
            <person name="Freyhult E."/>
            <person name="Fulton L."/>
            <person name="Fulton R."/>
            <person name="Garcia A.C."/>
            <person name="Gardiner A."/>
            <person name="Garfield D.A."/>
            <person name="Garvin B.E."/>
            <person name="Gibson G."/>
            <person name="Gilbert D."/>
            <person name="Gnerre S."/>
            <person name="Godfrey J."/>
            <person name="Good R."/>
            <person name="Gotea V."/>
            <person name="Gravely B."/>
            <person name="Greenberg A.J."/>
            <person name="Griffiths-Jones S."/>
            <person name="Gross S."/>
            <person name="Guigo R."/>
            <person name="Gustafson E.A."/>
            <person name="Haerty W."/>
            <person name="Hahn M.W."/>
            <person name="Halligan D.L."/>
            <person name="Halpern A.L."/>
            <person name="Halter G.M."/>
            <person name="Han M.V."/>
            <person name="Heger A."/>
            <person name="Hillier L."/>
            <person name="Hinrichs A.S."/>
            <person name="Holmes I."/>
            <person name="Hoskins R.A."/>
            <person name="Hubisz M.J."/>
            <person name="Hultmark D."/>
            <person name="Huntley M.A."/>
            <person name="Jaffe D.B."/>
            <person name="Jagadeeshan S."/>
            <person name="Jeck W.R."/>
            <person name="Johnson J."/>
            <person name="Jones C.D."/>
            <person name="Jordan W.C."/>
            <person name="Karpen G.H."/>
            <person name="Kataoka E."/>
            <person name="Keightley P.D."/>
            <person name="Kheradpour P."/>
            <person name="Kirkness E.F."/>
            <person name="Koerich L.B."/>
            <person name="Kristiansen K."/>
            <person name="Kudrna D."/>
            <person name="Kulathinal R.J."/>
            <person name="Kumar S."/>
            <person name="Kwok R."/>
            <person name="Lander E."/>
            <person name="Langley C.H."/>
            <person name="Lapoint R."/>
            <person name="Lazzaro B.P."/>
            <person name="Lee S.J."/>
            <person name="Levesque L."/>
            <person name="Li R."/>
            <person name="Lin C.F."/>
            <person name="Lin M.F."/>
            <person name="Lindblad-Toh K."/>
            <person name="Llopart A."/>
            <person name="Long M."/>
            <person name="Low L."/>
            <person name="Lozovsky E."/>
            <person name="Lu J."/>
            <person name="Luo M."/>
            <person name="Machado C.A."/>
            <person name="Makalowski W."/>
            <person name="Marzo M."/>
            <person name="Matsuda M."/>
            <person name="Matzkin L."/>
            <person name="McAllister B."/>
            <person name="McBride C.S."/>
            <person name="McKernan B."/>
            <person name="McKernan K."/>
            <person name="Mendez-Lago M."/>
            <person name="Minx P."/>
            <person name="Mollenhauer M.U."/>
            <person name="Montooth K."/>
            <person name="Mount S.M."/>
            <person name="Mu X."/>
            <person name="Myers E."/>
            <person name="Negre B."/>
            <person name="Newfeld S."/>
            <person name="Nielsen R."/>
            <person name="Noor M.A."/>
            <person name="O'Grady P."/>
            <person name="Pachter L."/>
            <person name="Papaceit M."/>
            <person name="Parisi M.J."/>
            <person name="Parisi M."/>
            <person name="Parts L."/>
            <person name="Pedersen J.S."/>
            <person name="Pesole G."/>
            <person name="Phillippy A.M."/>
            <person name="Ponting C.P."/>
            <person name="Pop M."/>
            <person name="Porcelli D."/>
            <person name="Powell J.R."/>
            <person name="Prohaska S."/>
            <person name="Pruitt K."/>
            <person name="Puig M."/>
            <person name="Quesneville H."/>
            <person name="Ram K.R."/>
            <person name="Rand D."/>
            <person name="Rasmussen M.D."/>
            <person name="Reed L.K."/>
            <person name="Reenan R."/>
            <person name="Reily A."/>
            <person name="Remington K.A."/>
            <person name="Rieger T.T."/>
            <person name="Ritchie M.G."/>
            <person name="Robin C."/>
            <person name="Rogers Y.H."/>
            <person name="Rohde C."/>
            <person name="Rozas J."/>
            <person name="Rubenfield M.J."/>
            <person name="Ruiz A."/>
            <person name="Russo S."/>
            <person name="Salzberg S.L."/>
            <person name="Sanchez-Gracia A."/>
            <person name="Saranga D.J."/>
            <person name="Sato H."/>
            <person name="Schaeffer S.W."/>
            <person name="Schatz M.C."/>
            <person name="Schlenke T."/>
            <person name="Schwartz R."/>
            <person name="Segarra C."/>
            <person name="Singh R.S."/>
            <person name="Sirot L."/>
            <person name="Sirota M."/>
            <person name="Sisneros N.B."/>
            <person name="Smith C.D."/>
            <person name="Smith T.F."/>
            <person name="Spieth J."/>
            <person name="Stage D.E."/>
            <person name="Stark A."/>
            <person name="Stephan W."/>
            <person name="Strausberg R.L."/>
            <person name="Strempel S."/>
            <person name="Sturgill D."/>
            <person name="Sutton G."/>
            <person name="Sutton G.G."/>
            <person name="Tao W."/>
            <person name="Teichmann S."/>
            <person name="Tobari Y.N."/>
            <person name="Tomimura Y."/>
            <person name="Tsolas J.M."/>
            <person name="Valente V.L."/>
            <person name="Venter E."/>
            <person name="Venter J.C."/>
            <person name="Vicario S."/>
            <person name="Vieira F.G."/>
            <person name="Vilella A.J."/>
            <person name="Villasante A."/>
            <person name="Walenz B."/>
            <person name="Wang J."/>
            <person name="Wasserman M."/>
            <person name="Watts T."/>
            <person name="Wilson D."/>
            <person name="Wilson R.K."/>
            <person name="Wing R.A."/>
            <person name="Wolfner M.F."/>
            <person name="Wong A."/>
            <person name="Wong G.K."/>
            <person name="Wu C.I."/>
            <person name="Wu G."/>
            <person name="Yamamoto D."/>
            <person name="Yang H.P."/>
            <person name="Yang S.P."/>
            <person name="Yorke J.A."/>
            <person name="Yoshida K."/>
            <person name="Zdobnov E."/>
            <person name="Zhang P."/>
            <person name="Zhang Y."/>
            <person name="Zimin A.V."/>
            <person name="Baldwin J."/>
            <person name="Abdouelleil A."/>
            <person name="Abdulkadir J."/>
            <person name="Abebe A."/>
            <person name="Abera B."/>
            <person name="Abreu J."/>
            <person name="Acer S.C."/>
            <person name="Aftuck L."/>
            <person name="Alexander A."/>
            <person name="An P."/>
            <person name="Anderson E."/>
            <person name="Anderson S."/>
            <person name="Arachi H."/>
            <person name="Azer M."/>
            <person name="Bachantsang P."/>
            <person name="Barry A."/>
            <person name="Bayul T."/>
            <person name="Berlin A."/>
            <person name="Bessette D."/>
            <person name="Bloom T."/>
            <person name="Blye J."/>
            <person name="Boguslavskiy L."/>
            <person name="Bonnet C."/>
            <person name="Boukhgalter B."/>
            <person name="Bourzgui I."/>
            <person name="Brown A."/>
            <person name="Cahill P."/>
            <person name="Channer S."/>
            <person name="Cheshatsang Y."/>
            <person name="Chuda L."/>
            <person name="Citroen M."/>
            <person name="Collymore A."/>
            <person name="Cooke P."/>
            <person name="Costello M."/>
            <person name="D'Aco K."/>
            <person name="Daza R."/>
            <person name="De Haan G."/>
            <person name="DeGray S."/>
            <person name="DeMaso C."/>
            <person name="Dhargay N."/>
            <person name="Dooley K."/>
            <person name="Dooley E."/>
            <person name="Doricent M."/>
            <person name="Dorje P."/>
            <person name="Dorjee K."/>
            <person name="Dupes A."/>
            <person name="Elong R."/>
            <person name="Falk J."/>
            <person name="Farina A."/>
            <person name="Faro S."/>
            <person name="Ferguson D."/>
            <person name="Fisher S."/>
            <person name="Foley C.D."/>
            <person name="Franke A."/>
            <person name="Friedrich D."/>
            <person name="Gadbois L."/>
            <person name="Gearin G."/>
            <person name="Gearin C.R."/>
            <person name="Giannoukos G."/>
            <person name="Goode T."/>
            <person name="Graham J."/>
            <person name="Grandbois E."/>
            <person name="Grewal S."/>
            <person name="Gyaltsen K."/>
            <person name="Hafez N."/>
            <person name="Hagos B."/>
            <person name="Hall J."/>
            <person name="Henson C."/>
            <person name="Hollinger A."/>
            <person name="Honan T."/>
            <person name="Huard M.D."/>
            <person name="Hughes L."/>
            <person name="Hurhula B."/>
            <person name="Husby M.E."/>
            <person name="Kamat A."/>
            <person name="Kanga B."/>
            <person name="Kashin S."/>
            <person name="Khazanovich D."/>
            <person name="Kisner P."/>
            <person name="Lance K."/>
            <person name="Lara M."/>
            <person name="Lee W."/>
            <person name="Lennon N."/>
            <person name="Letendre F."/>
            <person name="LeVine R."/>
            <person name="Lipovsky A."/>
            <person name="Liu X."/>
            <person name="Liu J."/>
            <person name="Liu S."/>
            <person name="Lokyitsang T."/>
            <person name="Lokyitsang Y."/>
            <person name="Lubonja R."/>
            <person name="Lui A."/>
            <person name="MacDonald P."/>
            <person name="Magnisalis V."/>
            <person name="Maru K."/>
            <person name="Matthews C."/>
            <person name="McCusker W."/>
            <person name="McDonough S."/>
            <person name="Mehta T."/>
            <person name="Meldrim J."/>
            <person name="Meneus L."/>
            <person name="Mihai O."/>
            <person name="Mihalev A."/>
            <person name="Mihova T."/>
            <person name="Mittelman R."/>
            <person name="Mlenga V."/>
            <person name="Montmayeur A."/>
            <person name="Mulrain L."/>
            <person name="Navidi A."/>
            <person name="Naylor J."/>
            <person name="Negash T."/>
            <person name="Nguyen T."/>
            <person name="Nguyen N."/>
            <person name="Nicol R."/>
            <person name="Norbu C."/>
            <person name="Norbu N."/>
            <person name="Novod N."/>
            <person name="O'Neill B."/>
            <person name="Osman S."/>
            <person name="Markiewicz E."/>
            <person name="Oyono O.L."/>
            <person name="Patti C."/>
            <person name="Phunkhang P."/>
            <person name="Pierre F."/>
            <person name="Priest M."/>
            <person name="Raghuraman S."/>
            <person name="Rege F."/>
            <person name="Reyes R."/>
            <person name="Rise C."/>
            <person name="Rogov P."/>
            <person name="Ross K."/>
            <person name="Ryan E."/>
            <person name="Settipalli S."/>
            <person name="Shea T."/>
            <person name="Sherpa N."/>
            <person name="Shi L."/>
            <person name="Shih D."/>
            <person name="Sparrow T."/>
            <person name="Spaulding J."/>
            <person name="Stalker J."/>
            <person name="Stange-Thomann N."/>
            <person name="Stavropoulos S."/>
            <person name="Stone C."/>
            <person name="Strader C."/>
            <person name="Tesfaye S."/>
            <person name="Thomson T."/>
            <person name="Thoulutsang Y."/>
            <person name="Thoulutsang D."/>
            <person name="Topham K."/>
            <person name="Topping I."/>
            <person name="Tsamla T."/>
            <person name="Vassiliev H."/>
            <person name="Vo A."/>
            <person name="Wangchuk T."/>
            <person name="Wangdi T."/>
            <person name="Weiand M."/>
            <person name="Wilkinson J."/>
            <person name="Wilson A."/>
            <person name="Yadav S."/>
            <person name="Young G."/>
            <person name="Yu Q."/>
            <person name="Zembek L."/>
            <person name="Zhong D."/>
            <person name="Zimmer A."/>
            <person name="Zwirko Z."/>
            <person name="Jaffe D.B."/>
            <person name="Alvarez P."/>
            <person name="Brockman W."/>
            <person name="Butler J."/>
            <person name="Chin C."/>
            <person name="Gnerre S."/>
            <person name="Grabherr M."/>
            <person name="Kleber M."/>
            <person name="Mauceli E."/>
            <person name="MacCallum I."/>
        </authorList>
    </citation>
    <scope>NUCLEOTIDE SEQUENCE [LARGE SCALE GENOMIC DNA]</scope>
    <source>
        <strain evidence="12">Tai18E2 / Tucson 14021-0261.01</strain>
    </source>
</reference>
<evidence type="ECO:0000256" key="8">
    <source>
        <dbReference type="PROSITE-ProRule" id="PRU00124"/>
    </source>
</evidence>
<dbReference type="InterPro" id="IPR002172">
    <property type="entry name" value="LDrepeatLR_classA_rpt"/>
</dbReference>
<keyword evidence="9" id="KW-0768">Sushi</keyword>
<keyword evidence="4" id="KW-0677">Repeat</keyword>
<name>A0A0R1E5Y7_DROYA</name>
<gene>
    <name evidence="11" type="primary">Dyak\GE28962</name>
    <name evidence="11" type="synonym">GE28962</name>
    <name evidence="11" type="ORF">Dyak_GE28962</name>
</gene>
<dbReference type="SMR" id="A0A0R1E5Y7"/>
<accession>A0A0R1E5Y7</accession>
<feature type="domain" description="Sushi" evidence="10">
    <location>
        <begin position="175"/>
        <end position="235"/>
    </location>
</feature>